<keyword evidence="2" id="KW-1185">Reference proteome</keyword>
<protein>
    <submittedName>
        <fullName evidence="1">Uncharacterized protein</fullName>
    </submittedName>
</protein>
<name>A0ACB8VWU3_9TELE</name>
<gene>
    <name evidence="1" type="ORF">L3Q82_014296</name>
</gene>
<proteinExistence type="predicted"/>
<reference evidence="1" key="1">
    <citation type="submission" date="2022-04" db="EMBL/GenBank/DDBJ databases">
        <title>Jade perch genome.</title>
        <authorList>
            <person name="Chao B."/>
        </authorList>
    </citation>
    <scope>NUCLEOTIDE SEQUENCE</scope>
    <source>
        <strain evidence="1">CB-2022</strain>
    </source>
</reference>
<dbReference type="Proteomes" id="UP000831701">
    <property type="component" value="Chromosome 17"/>
</dbReference>
<evidence type="ECO:0000313" key="1">
    <source>
        <dbReference type="EMBL" id="KAI3359946.1"/>
    </source>
</evidence>
<dbReference type="EMBL" id="CM041547">
    <property type="protein sequence ID" value="KAI3359946.1"/>
    <property type="molecule type" value="Genomic_DNA"/>
</dbReference>
<accession>A0ACB8VWU3</accession>
<comment type="caution">
    <text evidence="1">The sequence shown here is derived from an EMBL/GenBank/DDBJ whole genome shotgun (WGS) entry which is preliminary data.</text>
</comment>
<organism evidence="1 2">
    <name type="scientific">Scortum barcoo</name>
    <name type="common">barcoo grunter</name>
    <dbReference type="NCBI Taxonomy" id="214431"/>
    <lineage>
        <taxon>Eukaryota</taxon>
        <taxon>Metazoa</taxon>
        <taxon>Chordata</taxon>
        <taxon>Craniata</taxon>
        <taxon>Vertebrata</taxon>
        <taxon>Euteleostomi</taxon>
        <taxon>Actinopterygii</taxon>
        <taxon>Neopterygii</taxon>
        <taxon>Teleostei</taxon>
        <taxon>Neoteleostei</taxon>
        <taxon>Acanthomorphata</taxon>
        <taxon>Eupercaria</taxon>
        <taxon>Centrarchiformes</taxon>
        <taxon>Terapontoidei</taxon>
        <taxon>Terapontidae</taxon>
        <taxon>Scortum</taxon>
    </lineage>
</organism>
<evidence type="ECO:0000313" key="2">
    <source>
        <dbReference type="Proteomes" id="UP000831701"/>
    </source>
</evidence>
<sequence>MTVKNMSFKVGQTLTVVGVPKPDATNFAVNIGPNEQEITMHINPRFNAHGDENVVVCNSYQDGNWCEELREGGFPFHQGEEFKIVIEFTPTEFVVTLTDGSAIHFPNRMGAEKYSFINFDGEVRITSIEIKSLRATGTSRTPPYLYPERVSERRRNLGCSVQKILDTPFLMSVKEEMEGKTKGESLGDAFQLHGRVELHTKRSWMGDPRGDFGWVAMTSEECPVPLGNISSAGPGQSEEYGLAQADDIIEEVGPGDDVSIGSDLSTLVVPFPELAPVVFFCLKQTTCPRNCPVNTWFERISIMVILLNCVTLGMYQPCENIDCTSDRCQILQAFDAFIYIFFALEMVVKMVALGIFGRRCYLGDTWNRLDFFIVMAGMVEYSLDLQNINLSAIRTVRVLRPLKAINRVPSMRILVNLLLDTLPMLGNVLLLCFFVFFIFGIIGVQLWAGLLRNRCYLEENFTLSAGMTLPPPYYQPEENERPFICSLASDNGIMSCSDVPARREGGRTCCLDKEDAIHRHALGLSPEPLANGSGEAPVKPWACASTGTSITLDATLEIVTPTKVGEVKVITLEGWVEIMYYVMDAHSFYNFIYFILLIIIGSFFMINLCLVVIATQFSETKQREHQLMQEQRAQCLSSSTLASMAEPGDCYEEIFQLVCHVLRKAKRRSAALYYTLRGKPPPAGGGRGNRRGGGNVNGERHHSRHPRSHCPHQSKQDHDSQPVANSISLAVPQNPEDCPICALSLKEGARAVGDSANGEEDEEDAVKETGKEENHLEERGDGERRKKRSCFGHCKDIWNDMRRKLWGIVESKYFSRGIMIAILINTISMGIEHHNQPDELTNVLEICNIVFTSMFTLEMILKLTAFGFFEYLRNPYNIFDGIIVIISVCEIIGQADGGLSVLRTFRLLRVIKLVRFMPALRRQLVVLMKTMDNVATFCMLLMLFIFIFSILGMHIFGCKFSLKTEAGDTVPDRKNFDSLLWAIVTVFQILTQEDWNMVLYNGMASTSPCAALYFVALMTFGNYVLFNLLVAILVEGFQAEGDANRSYSDDDRSSCNFEENDKQKDSLHLSDPKICTLTPNGHLDLSPLPPGLFPGERLTFALGSRKNSVISLGRANLEQRAVLFMVIGSVEFIFVSNPESSHSRSRQCGSQLQKMEDSSLFLLKYPGRSYHNWGRPLPPHPQALWARRSSWNSLGGCRPCSSSSPSASPAFTPTSARPFYGYGLGGLGGVVGGSLRIRGPRASSSPHRHLHHVHPDEEESLLSPPAVAPHSLHPPHPVLPGHFVPRRDRRALSLELPHLLQVPGPSHPPLPPHHPTTMPPMTLHAQHRKKSFSGGMVISGGGGGGLDSLGGLGGVHQDCNGKTPLSQLLQPPPRHPAEQAGGSNPQSQLMAEVFPQVNTRSKDREDLDDDIDYSLCFRIQKMLEVYRPEWCETREDWSVFLFSPQNKFRQMCQSIIAHKLFDYVVLAFIFSNCITVALERPKILQGSLERVFLTISNYIFTAIFVGEMTLKVVSMGLYVGEQAYLRSSWNILDGFLVFVSLIDIVVSMAGGAKILGVLRVLRLLRTLRPLRVISRAPGLKLVVETLITSLKPIGNIVLICCAFFIIFGILGVQLFKGKFFYCFGPDVKNITNKSDCLQANYKWVHHKYNFDNLGQALMSLFVLASKDGWVNIMYHGLDAVGVDQQPVTNNNPWMLLYFISFLLIVSFFVLNMFVGVVVENFHKCRQHQEVEEAKRWRSEKRSASGAWKRRGEIQINIFNVHSNIFLPTEAQKLPYYSSYGHVRLMIHTLCTNHYLDLIITFIICINVITMSLEHYNQPHSLDLALKYCNYFFTSTFVLESVLKLIAFGFRRFFKDRWNQLDLAIVLLSVMGIILEEIEISAALPINPTIIRIMRVLRIARVHINCAEAAEDGDRNESPVGYSGPSPASVIILVGNLGLLFMLLFFIYAALGVELFGELVCNEDYPCEGMSRHATFENFGMAFLTLFQVSTGDNWNGIMKDTLRECPPDHGTDVDYACNPSLQFISPMYFVSFVLTAQFVLINVVVAVLMKHLDDSNKEAQEEAEMDAEIELELAQGTLCCMGAPGCLGESQWLDSVSLLIKDTLEGEMLMIDNLSGSVFHHYSSPPPLCKDCKGHPQEQIRMAEIEQASLKSEQLSDKSSSPALPDDLSLDEHTAYQLLAREGKGRCSSDSRSSEEAGGGGSHAGGHQTQTVVQSQVQSLGHPCRALSTGIEMETAVQEMEMQTHQPHMSSPHSSPGGVSSSSNKGRNREGEGGASGISPLFHLPAEFFHPAGAAIPAPPRSRSLRLSRGLRLTSPASWASLRSPGAHSKMLCTQYPSHSDSSLATGSSEGSLQTTLEEGLSFSISPPQNLELPLPTAPLPLVCPLPLPEDSTAISSPVQTLRPRPSPSSALTLQATRGHQRSQSSGRGSTSPGYTRDDSIDPSDEDLGIGIGSSIGGCGSSQAGNSEHLSETLSSLSLTSLLSPSSLAYPGGAVKKCNSTGSLDQGGMLMSSRGREGRREILGLELMDPQGFLANPWTGVLVDTRRGEGRGEIGDGEQGFKGKSSSQTTVGPCRKNR</sequence>